<keyword evidence="2" id="KW-1185">Reference proteome</keyword>
<accession>A0A248TDE2</accession>
<evidence type="ECO:0008006" key="3">
    <source>
        <dbReference type="Google" id="ProtNLM"/>
    </source>
</evidence>
<dbReference type="KEGG" id="bko:CKF48_01690"/>
<dbReference type="InterPro" id="IPR012347">
    <property type="entry name" value="Ferritin-like"/>
</dbReference>
<dbReference type="Gene3D" id="1.20.1260.10">
    <property type="match status" value="1"/>
</dbReference>
<proteinExistence type="predicted"/>
<reference evidence="1 2" key="1">
    <citation type="submission" date="2017-08" db="EMBL/GenBank/DDBJ databases">
        <title>Complete Genome Sequence of Bacillus kochii Oregon-R-modENCODE STRAIN BDGP4, isolated from Drosophila melanogaster gut.</title>
        <authorList>
            <person name="Wan K.H."/>
            <person name="Yu C."/>
            <person name="Park S."/>
            <person name="Hammonds A.S."/>
            <person name="Booth B.W."/>
            <person name="Celniker S.E."/>
        </authorList>
    </citation>
    <scope>NUCLEOTIDE SEQUENCE [LARGE SCALE GENOMIC DNA]</scope>
    <source>
        <strain evidence="1 2">BDGP4</strain>
    </source>
</reference>
<dbReference type="Pfam" id="PF11553">
    <property type="entry name" value="DUF3231"/>
    <property type="match status" value="1"/>
</dbReference>
<evidence type="ECO:0000313" key="2">
    <source>
        <dbReference type="Proteomes" id="UP000215137"/>
    </source>
</evidence>
<dbReference type="AlphaFoldDB" id="A0A248TDE2"/>
<sequence>MPNAFQAVINYIKSTSIEDDPKQNPHIGEAMGCWLYYTSIAEEIPAIETCLNTTTDKELLDLLTESKRLAEHQKRTLENFMINEGIPLSNTAQSKPNSDPNNIPLGVKSTNDEIANLISIKIASNIMMCSTNMTQSIRNDIGLMWARFYAEKMIFSMNLKNTMHKRGWLKIPPYFHPPGAPRP</sequence>
<protein>
    <recommendedName>
        <fullName evidence="3">DUF3231 domain-containing protein</fullName>
    </recommendedName>
</protein>
<organism evidence="1 2">
    <name type="scientific">Cytobacillus kochii</name>
    <dbReference type="NCBI Taxonomy" id="859143"/>
    <lineage>
        <taxon>Bacteria</taxon>
        <taxon>Bacillati</taxon>
        <taxon>Bacillota</taxon>
        <taxon>Bacilli</taxon>
        <taxon>Bacillales</taxon>
        <taxon>Bacillaceae</taxon>
        <taxon>Cytobacillus</taxon>
    </lineage>
</organism>
<dbReference type="InterPro" id="IPR021617">
    <property type="entry name" value="DUF3231"/>
</dbReference>
<dbReference type="RefSeq" id="WP_095369727.1">
    <property type="nucleotide sequence ID" value="NZ_CP022983.1"/>
</dbReference>
<gene>
    <name evidence="1" type="ORF">CKF48_01690</name>
</gene>
<dbReference type="OrthoDB" id="1934429at2"/>
<name>A0A248TDE2_9BACI</name>
<evidence type="ECO:0000313" key="1">
    <source>
        <dbReference type="EMBL" id="ASV66152.1"/>
    </source>
</evidence>
<dbReference type="EMBL" id="CP022983">
    <property type="protein sequence ID" value="ASV66152.1"/>
    <property type="molecule type" value="Genomic_DNA"/>
</dbReference>
<dbReference type="Proteomes" id="UP000215137">
    <property type="component" value="Chromosome"/>
</dbReference>